<dbReference type="Proteomes" id="UP000633205">
    <property type="component" value="Unassembled WGS sequence"/>
</dbReference>
<feature type="compositionally biased region" description="Basic and acidic residues" evidence="1">
    <location>
        <begin position="203"/>
        <end position="232"/>
    </location>
</feature>
<reference evidence="3" key="2">
    <citation type="submission" date="2020-09" db="EMBL/GenBank/DDBJ databases">
        <authorList>
            <person name="Sun Q."/>
            <person name="Zhou Y."/>
        </authorList>
    </citation>
    <scope>NUCLEOTIDE SEQUENCE</scope>
    <source>
        <strain evidence="3">CGMCC 1.15152</strain>
    </source>
</reference>
<name>A0A916YAN1_9MICO</name>
<evidence type="ECO:0000313" key="4">
    <source>
        <dbReference type="Proteomes" id="UP000633205"/>
    </source>
</evidence>
<dbReference type="GO" id="GO:0003677">
    <property type="term" value="F:DNA binding"/>
    <property type="evidence" value="ECO:0007669"/>
    <property type="project" value="UniProtKB-KW"/>
</dbReference>
<dbReference type="NCBIfam" id="NF040712">
    <property type="entry name" value="SepH"/>
    <property type="match status" value="1"/>
</dbReference>
<dbReference type="InterPro" id="IPR047682">
    <property type="entry name" value="SepH-like"/>
</dbReference>
<feature type="domain" description="DUF3071" evidence="2">
    <location>
        <begin position="1"/>
        <end position="164"/>
    </location>
</feature>
<feature type="compositionally biased region" description="Basic and acidic residues" evidence="1">
    <location>
        <begin position="289"/>
        <end position="300"/>
    </location>
</feature>
<evidence type="ECO:0000313" key="3">
    <source>
        <dbReference type="EMBL" id="GGD37599.1"/>
    </source>
</evidence>
<dbReference type="Pfam" id="PF11268">
    <property type="entry name" value="DUF3071"/>
    <property type="match status" value="1"/>
</dbReference>
<comment type="caution">
    <text evidence="3">The sequence shown here is derived from an EMBL/GenBank/DDBJ whole genome shotgun (WGS) entry which is preliminary data.</text>
</comment>
<gene>
    <name evidence="3" type="ORF">GCM10010915_18040</name>
</gene>
<reference evidence="3" key="1">
    <citation type="journal article" date="2014" name="Int. J. Syst. Evol. Microbiol.">
        <title>Complete genome sequence of Corynebacterium casei LMG S-19264T (=DSM 44701T), isolated from a smear-ripened cheese.</title>
        <authorList>
            <consortium name="US DOE Joint Genome Institute (JGI-PGF)"/>
            <person name="Walter F."/>
            <person name="Albersmeier A."/>
            <person name="Kalinowski J."/>
            <person name="Ruckert C."/>
        </authorList>
    </citation>
    <scope>NUCLEOTIDE SEQUENCE</scope>
    <source>
        <strain evidence="3">CGMCC 1.15152</strain>
    </source>
</reference>
<keyword evidence="3" id="KW-0238">DNA-binding</keyword>
<dbReference type="InterPro" id="IPR021421">
    <property type="entry name" value="DUF3071"/>
</dbReference>
<evidence type="ECO:0000259" key="2">
    <source>
        <dbReference type="Pfam" id="PF11268"/>
    </source>
</evidence>
<sequence length="337" mass="37665">MEQLTIVGTEGQRLVLATEQGQRFTLEIDDMLNQEVRKARVVVEPRPQQVGPSPREIQAHFRAGLTAEEVAELLSYEIEKVRLFEGPVLAEREHIVDRALAMPVLTGIGVDQDENPTFGNAIRQKLADVSATQESWTSWKTDDGWVVKLTFEASGIERDARWSFDPRRSALAPANDDAAQLSRQGRMASDTLIPRLRALDVAQDEKDASSFDDHTFHEEDPAPAPEPERPTETADLLEALRRKRGQRETPPSAAEDSDEEPEDRPHRPLAMFSSIDPNLEETPPPAEETPAREEQPEEPPRATSADDDAPRADSSRRRGRPSMPSWDEIVFGARGDD</sequence>
<feature type="region of interest" description="Disordered" evidence="1">
    <location>
        <begin position="203"/>
        <end position="337"/>
    </location>
</feature>
<dbReference type="RefSeq" id="WP_188711927.1">
    <property type="nucleotide sequence ID" value="NZ_BMHO01000001.1"/>
</dbReference>
<proteinExistence type="predicted"/>
<accession>A0A916YAN1</accession>
<dbReference type="EMBL" id="BMHO01000001">
    <property type="protein sequence ID" value="GGD37599.1"/>
    <property type="molecule type" value="Genomic_DNA"/>
</dbReference>
<dbReference type="AlphaFoldDB" id="A0A916YAN1"/>
<organism evidence="3 4">
    <name type="scientific">Microbacterium faecale</name>
    <dbReference type="NCBI Taxonomy" id="1804630"/>
    <lineage>
        <taxon>Bacteria</taxon>
        <taxon>Bacillati</taxon>
        <taxon>Actinomycetota</taxon>
        <taxon>Actinomycetes</taxon>
        <taxon>Micrococcales</taxon>
        <taxon>Microbacteriaceae</taxon>
        <taxon>Microbacterium</taxon>
    </lineage>
</organism>
<protein>
    <submittedName>
        <fullName evidence="3">DNA-binding protein</fullName>
    </submittedName>
</protein>
<keyword evidence="4" id="KW-1185">Reference proteome</keyword>
<evidence type="ECO:0000256" key="1">
    <source>
        <dbReference type="SAM" id="MobiDB-lite"/>
    </source>
</evidence>